<feature type="transmembrane region" description="Helical" evidence="6">
    <location>
        <begin position="12"/>
        <end position="36"/>
    </location>
</feature>
<dbReference type="Pfam" id="PF00892">
    <property type="entry name" value="EamA"/>
    <property type="match status" value="2"/>
</dbReference>
<dbReference type="EMBL" id="JRNT01000008">
    <property type="protein sequence ID" value="KGF47622.1"/>
    <property type="molecule type" value="Genomic_DNA"/>
</dbReference>
<comment type="caution">
    <text evidence="8">The sequence shown here is derived from an EMBL/GenBank/DDBJ whole genome shotgun (WGS) entry which is preliminary data.</text>
</comment>
<feature type="transmembrane region" description="Helical" evidence="6">
    <location>
        <begin position="42"/>
        <end position="62"/>
    </location>
</feature>
<evidence type="ECO:0000256" key="6">
    <source>
        <dbReference type="SAM" id="Phobius"/>
    </source>
</evidence>
<organism evidence="8 9">
    <name type="scientific">Veillonella montpellierensis DNF00314</name>
    <dbReference type="NCBI Taxonomy" id="1401067"/>
    <lineage>
        <taxon>Bacteria</taxon>
        <taxon>Bacillati</taxon>
        <taxon>Bacillota</taxon>
        <taxon>Negativicutes</taxon>
        <taxon>Veillonellales</taxon>
        <taxon>Veillonellaceae</taxon>
        <taxon>Veillonella</taxon>
    </lineage>
</organism>
<evidence type="ECO:0000256" key="3">
    <source>
        <dbReference type="ARBA" id="ARBA00022692"/>
    </source>
</evidence>
<dbReference type="PANTHER" id="PTHR32322">
    <property type="entry name" value="INNER MEMBRANE TRANSPORTER"/>
    <property type="match status" value="1"/>
</dbReference>
<dbReference type="SUPFAM" id="SSF103481">
    <property type="entry name" value="Multidrug resistance efflux transporter EmrE"/>
    <property type="match status" value="2"/>
</dbReference>
<dbReference type="GO" id="GO:0016020">
    <property type="term" value="C:membrane"/>
    <property type="evidence" value="ECO:0007669"/>
    <property type="project" value="UniProtKB-SubCell"/>
</dbReference>
<feature type="domain" description="EamA" evidence="7">
    <location>
        <begin position="165"/>
        <end position="297"/>
    </location>
</feature>
<accession>A0A096BY10</accession>
<keyword evidence="3 6" id="KW-0812">Transmembrane</keyword>
<keyword evidence="5 6" id="KW-0472">Membrane</keyword>
<feature type="transmembrane region" description="Helical" evidence="6">
    <location>
        <begin position="193"/>
        <end position="211"/>
    </location>
</feature>
<dbReference type="AlphaFoldDB" id="A0A096BY10"/>
<dbReference type="RefSeq" id="WP_038152220.1">
    <property type="nucleotide sequence ID" value="NZ_JRNT01000008.1"/>
</dbReference>
<protein>
    <submittedName>
        <fullName evidence="8">Membrane protein</fullName>
    </submittedName>
</protein>
<evidence type="ECO:0000313" key="8">
    <source>
        <dbReference type="EMBL" id="KGF47622.1"/>
    </source>
</evidence>
<proteinExistence type="inferred from homology"/>
<evidence type="ECO:0000259" key="7">
    <source>
        <dbReference type="Pfam" id="PF00892"/>
    </source>
</evidence>
<evidence type="ECO:0000313" key="9">
    <source>
        <dbReference type="Proteomes" id="UP000029628"/>
    </source>
</evidence>
<evidence type="ECO:0000256" key="2">
    <source>
        <dbReference type="ARBA" id="ARBA00007362"/>
    </source>
</evidence>
<feature type="transmembrane region" description="Helical" evidence="6">
    <location>
        <begin position="281"/>
        <end position="300"/>
    </location>
</feature>
<feature type="transmembrane region" description="Helical" evidence="6">
    <location>
        <begin position="223"/>
        <end position="244"/>
    </location>
</feature>
<keyword evidence="4 6" id="KW-1133">Transmembrane helix</keyword>
<dbReference type="InterPro" id="IPR050638">
    <property type="entry name" value="AA-Vitamin_Transporters"/>
</dbReference>
<feature type="transmembrane region" description="Helical" evidence="6">
    <location>
        <begin position="162"/>
        <end position="181"/>
    </location>
</feature>
<comment type="subcellular location">
    <subcellularLocation>
        <location evidence="1">Membrane</location>
        <topology evidence="1">Multi-pass membrane protein</topology>
    </subcellularLocation>
</comment>
<dbReference type="PANTHER" id="PTHR32322:SF2">
    <property type="entry name" value="EAMA DOMAIN-CONTAINING PROTEIN"/>
    <property type="match status" value="1"/>
</dbReference>
<comment type="similarity">
    <text evidence="2">Belongs to the EamA transporter family.</text>
</comment>
<evidence type="ECO:0000256" key="1">
    <source>
        <dbReference type="ARBA" id="ARBA00004141"/>
    </source>
</evidence>
<sequence>MWILSKIPSTWIGFILTLLGGMLWGLSGTSVQFIHAYRHVDLQWLVTVRLLVAGLITLAWGVYREPQQIKDLLRHPQDMKKTAIFSIFGISMCQYAYFRAIGAAGVGIATVIQYLGPTLIIIYLLIRYRAIPRRSEMISVILAFLGTLSIVFHNGFTLVALNVSVVLWGLLSAVGIAVYSVQPISILQRYGTSTIMGMAMLIGSLAAYLLFRPTGPGGEWDMMTYLAVWGGIVGLGTIVSFNAYMEGIRRIGPVKGSILSSVEPISAALLGWWLLGNTFTILDIVGFVCILSTVFILAIVNQ</sequence>
<gene>
    <name evidence="8" type="ORF">HMPREF0872_04360</name>
</gene>
<dbReference type="eggNOG" id="COG0697">
    <property type="taxonomic scope" value="Bacteria"/>
</dbReference>
<name>A0A096BY10_9FIRM</name>
<feature type="transmembrane region" description="Helical" evidence="6">
    <location>
        <begin position="82"/>
        <end position="98"/>
    </location>
</feature>
<reference evidence="8 9" key="1">
    <citation type="submission" date="2014-07" db="EMBL/GenBank/DDBJ databases">
        <authorList>
            <person name="McCorrison J."/>
            <person name="Sanka R."/>
            <person name="Torralba M."/>
            <person name="Gillis M."/>
            <person name="Haft D.H."/>
            <person name="Methe B."/>
            <person name="Sutton G."/>
            <person name="Nelson K.E."/>
        </authorList>
    </citation>
    <scope>NUCLEOTIDE SEQUENCE [LARGE SCALE GENOMIC DNA]</scope>
    <source>
        <strain evidence="8 9">DNF00314</strain>
    </source>
</reference>
<dbReference type="Proteomes" id="UP000029628">
    <property type="component" value="Unassembled WGS sequence"/>
</dbReference>
<feature type="transmembrane region" description="Helical" evidence="6">
    <location>
        <begin position="256"/>
        <end position="275"/>
    </location>
</feature>
<feature type="transmembrane region" description="Helical" evidence="6">
    <location>
        <begin position="104"/>
        <end position="126"/>
    </location>
</feature>
<feature type="domain" description="EamA" evidence="7">
    <location>
        <begin position="12"/>
        <end position="151"/>
    </location>
</feature>
<keyword evidence="9" id="KW-1185">Reference proteome</keyword>
<dbReference type="InterPro" id="IPR037185">
    <property type="entry name" value="EmrE-like"/>
</dbReference>
<evidence type="ECO:0000256" key="5">
    <source>
        <dbReference type="ARBA" id="ARBA00023136"/>
    </source>
</evidence>
<evidence type="ECO:0000256" key="4">
    <source>
        <dbReference type="ARBA" id="ARBA00022989"/>
    </source>
</evidence>
<feature type="transmembrane region" description="Helical" evidence="6">
    <location>
        <begin position="138"/>
        <end position="156"/>
    </location>
</feature>
<dbReference type="InterPro" id="IPR000620">
    <property type="entry name" value="EamA_dom"/>
</dbReference>